<evidence type="ECO:0000313" key="1">
    <source>
        <dbReference type="EMBL" id="CAI2189762.1"/>
    </source>
</evidence>
<dbReference type="EMBL" id="CAMKVN010006025">
    <property type="protein sequence ID" value="CAI2189762.1"/>
    <property type="molecule type" value="Genomic_DNA"/>
</dbReference>
<sequence length="55" mass="6482">MIISDYTKTIVPKKARRIKGVNSLFDLGDKRVSKYDKEELLRILEDNRYHSPEDS</sequence>
<dbReference type="Proteomes" id="UP001153678">
    <property type="component" value="Unassembled WGS sequence"/>
</dbReference>
<feature type="non-terminal residue" evidence="1">
    <location>
        <position position="55"/>
    </location>
</feature>
<evidence type="ECO:0000313" key="2">
    <source>
        <dbReference type="Proteomes" id="UP001153678"/>
    </source>
</evidence>
<organism evidence="1 2">
    <name type="scientific">Funneliformis geosporum</name>
    <dbReference type="NCBI Taxonomy" id="1117311"/>
    <lineage>
        <taxon>Eukaryota</taxon>
        <taxon>Fungi</taxon>
        <taxon>Fungi incertae sedis</taxon>
        <taxon>Mucoromycota</taxon>
        <taxon>Glomeromycotina</taxon>
        <taxon>Glomeromycetes</taxon>
        <taxon>Glomerales</taxon>
        <taxon>Glomeraceae</taxon>
        <taxon>Funneliformis</taxon>
    </lineage>
</organism>
<proteinExistence type="predicted"/>
<protein>
    <submittedName>
        <fullName evidence="1">10930_t:CDS:1</fullName>
    </submittedName>
</protein>
<dbReference type="AlphaFoldDB" id="A0A9W4WZ02"/>
<dbReference type="OrthoDB" id="2445023at2759"/>
<keyword evidence="2" id="KW-1185">Reference proteome</keyword>
<gene>
    <name evidence="1" type="ORF">FWILDA_LOCUS14240</name>
</gene>
<accession>A0A9W4WZ02</accession>
<reference evidence="1" key="1">
    <citation type="submission" date="2022-08" db="EMBL/GenBank/DDBJ databases">
        <authorList>
            <person name="Kallberg Y."/>
            <person name="Tangrot J."/>
            <person name="Rosling A."/>
        </authorList>
    </citation>
    <scope>NUCLEOTIDE SEQUENCE</scope>
    <source>
        <strain evidence="1">Wild A</strain>
    </source>
</reference>
<comment type="caution">
    <text evidence="1">The sequence shown here is derived from an EMBL/GenBank/DDBJ whole genome shotgun (WGS) entry which is preliminary data.</text>
</comment>
<name>A0A9W4WZ02_9GLOM</name>